<keyword evidence="2" id="KW-0812">Transmembrane</keyword>
<comment type="caution">
    <text evidence="3">The sequence shown here is derived from an EMBL/GenBank/DDBJ whole genome shotgun (WGS) entry which is preliminary data.</text>
</comment>
<organism evidence="3">
    <name type="scientific">termite gut metagenome</name>
    <dbReference type="NCBI Taxonomy" id="433724"/>
    <lineage>
        <taxon>unclassified sequences</taxon>
        <taxon>metagenomes</taxon>
        <taxon>organismal metagenomes</taxon>
    </lineage>
</organism>
<keyword evidence="2" id="KW-0472">Membrane</keyword>
<dbReference type="EMBL" id="SNRY01002352">
    <property type="protein sequence ID" value="KAA6325480.1"/>
    <property type="molecule type" value="Genomic_DNA"/>
</dbReference>
<proteinExistence type="predicted"/>
<keyword evidence="2" id="KW-1133">Transmembrane helix</keyword>
<accession>A0A5J4QX54</accession>
<evidence type="ECO:0000313" key="3">
    <source>
        <dbReference type="EMBL" id="KAA6325480.1"/>
    </source>
</evidence>
<feature type="transmembrane region" description="Helical" evidence="2">
    <location>
        <begin position="182"/>
        <end position="205"/>
    </location>
</feature>
<evidence type="ECO:0000256" key="1">
    <source>
        <dbReference type="SAM" id="Coils"/>
    </source>
</evidence>
<dbReference type="AlphaFoldDB" id="A0A5J4QX54"/>
<name>A0A5J4QX54_9ZZZZ</name>
<keyword evidence="1" id="KW-0175">Coiled coil</keyword>
<gene>
    <name evidence="3" type="ORF">EZS27_025312</name>
</gene>
<protein>
    <submittedName>
        <fullName evidence="3">Uncharacterized protein</fullName>
    </submittedName>
</protein>
<evidence type="ECO:0000256" key="2">
    <source>
        <dbReference type="SAM" id="Phobius"/>
    </source>
</evidence>
<sequence length="391" mass="44362">MLLICSSFVAAQQKTIDKVTFEKLVDYCNCKYTEAYIESFRTDPKERLNMDKYDENIKSKFSACTLEKSLSFEDLSKLLKDNGWSGTESKLSSKFNEKKKQIEEGIETNAAIILLTGDVYSSKLATTTKSLQSELQQYAGRPNPPMDGPGTCVNVLTKKVDELSMELQKFKEQSNSSAWRNWWSLVIHILIAGLVILILFVWWNLFGKKQIEDLICNSDRIKEKFALKSDLPSGSTSDVGMFENKLQQIERNMGEVKKRVNGLEKKMDDTTPATNIYTETKNTSNTQSPSSDIKYLRTPNEDGCFTKVFDNKDSNCYYKLYDIKANKAMFEFCGDATRAIANKNAVFDNATKVVGGDYNRAKSIETVKQGEVILIEKNIWKVTAKAEIKFV</sequence>
<feature type="coiled-coil region" evidence="1">
    <location>
        <begin position="239"/>
        <end position="266"/>
    </location>
</feature>
<reference evidence="3" key="1">
    <citation type="submission" date="2019-03" db="EMBL/GenBank/DDBJ databases">
        <title>Single cell metagenomics reveals metabolic interactions within the superorganism composed of flagellate Streblomastix strix and complex community of Bacteroidetes bacteria on its surface.</title>
        <authorList>
            <person name="Treitli S.C."/>
            <person name="Kolisko M."/>
            <person name="Husnik F."/>
            <person name="Keeling P."/>
            <person name="Hampl V."/>
        </authorList>
    </citation>
    <scope>NUCLEOTIDE SEQUENCE</scope>
    <source>
        <strain evidence="3">STM</strain>
    </source>
</reference>